<evidence type="ECO:0000259" key="1">
    <source>
        <dbReference type="PROSITE" id="PS50164"/>
    </source>
</evidence>
<dbReference type="AlphaFoldDB" id="A0A6B2NSJ7"/>
<dbReference type="RefSeq" id="WP_164129481.1">
    <property type="nucleotide sequence ID" value="NZ_JAAGOX010000013.1"/>
</dbReference>
<organism evidence="2">
    <name type="scientific">Ruegeria sp. PrR005</name>
    <dbReference type="NCBI Taxonomy" id="2706882"/>
    <lineage>
        <taxon>Bacteria</taxon>
        <taxon>Pseudomonadati</taxon>
        <taxon>Pseudomonadota</taxon>
        <taxon>Alphaproteobacteria</taxon>
        <taxon>Rhodobacterales</taxon>
        <taxon>Roseobacteraceae</taxon>
        <taxon>Ruegeria</taxon>
    </lineage>
</organism>
<dbReference type="Pfam" id="PF14267">
    <property type="entry name" value="DUF4357"/>
    <property type="match status" value="1"/>
</dbReference>
<evidence type="ECO:0000313" key="2">
    <source>
        <dbReference type="EMBL" id="NDW45364.1"/>
    </source>
</evidence>
<dbReference type="PROSITE" id="PS50164">
    <property type="entry name" value="GIY_YIG"/>
    <property type="match status" value="1"/>
</dbReference>
<dbReference type="InterPro" id="IPR000305">
    <property type="entry name" value="GIY-YIG_endonuc"/>
</dbReference>
<name>A0A6B2NSJ7_9RHOB</name>
<reference evidence="2" key="1">
    <citation type="submission" date="2020-02" db="EMBL/GenBank/DDBJ databases">
        <title>Delineation of the pyrene-degrading pathway in Roseobacter clade bacteria by genomic analysis.</title>
        <authorList>
            <person name="Zhou H."/>
            <person name="Wang H."/>
        </authorList>
    </citation>
    <scope>NUCLEOTIDE SEQUENCE</scope>
    <source>
        <strain evidence="2">PrR005</strain>
    </source>
</reference>
<feature type="domain" description="GIY-YIG" evidence="1">
    <location>
        <begin position="50"/>
        <end position="135"/>
    </location>
</feature>
<sequence length="325" mass="35683">MTKPRSINIFLLDGDPNGIRVAQISMSTIQAIAFRRNQLKRVCNAFPEIERPGVYVLIGGDENEPDRQLAYIGESEGVGARLSYHNSNETGRDAKVFWTDTVVLISKDENLTKSHARYVEACLIRGVGSNPRWTIPNMKRPSEDAGKLPLPDRAAMDEFVDQTKTLVGALGWDLFREMRGRPVESTKEAFQPVSSQELKFFFRGEGFAAEMQLGSSGDFVVLAGSKARIKTTTTIPRGTTAMRQTLLETGVLREDGNFLLFTSDYSFTSASAAAATVIGASANGRILWKLPDGRTYSDWEANQDGTKTADGASTELLGRTQSVVE</sequence>
<dbReference type="InterPro" id="IPR025579">
    <property type="entry name" value="DUF4357"/>
</dbReference>
<proteinExistence type="predicted"/>
<gene>
    <name evidence="2" type="ORF">G0P99_10360</name>
</gene>
<comment type="caution">
    <text evidence="2">The sequence shown here is derived from an EMBL/GenBank/DDBJ whole genome shotgun (WGS) entry which is preliminary data.</text>
</comment>
<accession>A0A6B2NSJ7</accession>
<dbReference type="CDD" id="cd10447">
    <property type="entry name" value="GIY-YIG_unchar_2"/>
    <property type="match status" value="1"/>
</dbReference>
<dbReference type="EMBL" id="JAAGOX010000013">
    <property type="protein sequence ID" value="NDW45364.1"/>
    <property type="molecule type" value="Genomic_DNA"/>
</dbReference>
<protein>
    <submittedName>
        <fullName evidence="2">GIY-YIG nuclease family protein</fullName>
    </submittedName>
</protein>